<evidence type="ECO:0000256" key="1">
    <source>
        <dbReference type="SAM" id="MobiDB-lite"/>
    </source>
</evidence>
<sequence>MKRTSLSAAATILAGSIAVATAGSASARAAENDHDPTIPTCPSVSAVHDPDGHAPFLYLGREVVPVGSSVTGTWGFWSGTCWVPLD</sequence>
<gene>
    <name evidence="3" type="ORF">LX12_001327</name>
</gene>
<feature type="chain" id="PRO_5045213033" description="Secreted protein" evidence="2">
    <location>
        <begin position="30"/>
        <end position="86"/>
    </location>
</feature>
<evidence type="ECO:0000313" key="4">
    <source>
        <dbReference type="Proteomes" id="UP001205740"/>
    </source>
</evidence>
<dbReference type="Proteomes" id="UP001205740">
    <property type="component" value="Unassembled WGS sequence"/>
</dbReference>
<comment type="caution">
    <text evidence="3">The sequence shown here is derived from an EMBL/GenBank/DDBJ whole genome shotgun (WGS) entry which is preliminary data.</text>
</comment>
<feature type="signal peptide" evidence="2">
    <location>
        <begin position="1"/>
        <end position="29"/>
    </location>
</feature>
<evidence type="ECO:0000256" key="2">
    <source>
        <dbReference type="SAM" id="SignalP"/>
    </source>
</evidence>
<accession>A0ABT1H324</accession>
<organism evidence="3 4">
    <name type="scientific">Williamsia serinedens</name>
    <dbReference type="NCBI Taxonomy" id="391736"/>
    <lineage>
        <taxon>Bacteria</taxon>
        <taxon>Bacillati</taxon>
        <taxon>Actinomycetota</taxon>
        <taxon>Actinomycetes</taxon>
        <taxon>Mycobacteriales</taxon>
        <taxon>Nocardiaceae</taxon>
        <taxon>Williamsia</taxon>
    </lineage>
</organism>
<dbReference type="RefSeq" id="WP_253653722.1">
    <property type="nucleotide sequence ID" value="NZ_BAAAOE010000001.1"/>
</dbReference>
<keyword evidence="2" id="KW-0732">Signal</keyword>
<name>A0ABT1H324_9NOCA</name>
<feature type="region of interest" description="Disordered" evidence="1">
    <location>
        <begin position="25"/>
        <end position="46"/>
    </location>
</feature>
<evidence type="ECO:0000313" key="3">
    <source>
        <dbReference type="EMBL" id="MCP2160148.1"/>
    </source>
</evidence>
<protein>
    <recommendedName>
        <fullName evidence="5">Secreted protein</fullName>
    </recommendedName>
</protein>
<reference evidence="3 4" key="1">
    <citation type="submission" date="2022-06" db="EMBL/GenBank/DDBJ databases">
        <title>Genomic Encyclopedia of Archaeal and Bacterial Type Strains, Phase II (KMG-II): from individual species to whole genera.</title>
        <authorList>
            <person name="Goeker M."/>
        </authorList>
    </citation>
    <scope>NUCLEOTIDE SEQUENCE [LARGE SCALE GENOMIC DNA]</scope>
    <source>
        <strain evidence="3 4">DSM 45037</strain>
    </source>
</reference>
<dbReference type="EMBL" id="JAMTCG010000002">
    <property type="protein sequence ID" value="MCP2160148.1"/>
    <property type="molecule type" value="Genomic_DNA"/>
</dbReference>
<proteinExistence type="predicted"/>
<evidence type="ECO:0008006" key="5">
    <source>
        <dbReference type="Google" id="ProtNLM"/>
    </source>
</evidence>
<keyword evidence="4" id="KW-1185">Reference proteome</keyword>